<sequence>MALPGSLLKALLVLSCSCLCSLGCDLPQTHGLLSRRALTLLGHMRRVPASSCQEDRSDFAFPQGVFGGHQLQKAQALSVVHVTTQKLFQLLCTEASSSASWNRTLLEELCAGLYRQLSDLEACLMQDLGDADTPLPKEDSVLRSYFQRISVYLQEKQHSPCAWEVVRAEITRPVYSLAALHRRLRN</sequence>
<organism evidence="12 13">
    <name type="scientific">Suricata suricatta</name>
    <name type="common">Meerkat</name>
    <dbReference type="NCBI Taxonomy" id="37032"/>
    <lineage>
        <taxon>Eukaryota</taxon>
        <taxon>Metazoa</taxon>
        <taxon>Chordata</taxon>
        <taxon>Craniata</taxon>
        <taxon>Vertebrata</taxon>
        <taxon>Euteleostomi</taxon>
        <taxon>Mammalia</taxon>
        <taxon>Eutheria</taxon>
        <taxon>Laurasiatheria</taxon>
        <taxon>Carnivora</taxon>
        <taxon>Feliformia</taxon>
        <taxon>Herpestidae</taxon>
        <taxon>Suricata</taxon>
    </lineage>
</organism>
<dbReference type="GO" id="GO:0051607">
    <property type="term" value="P:defense response to virus"/>
    <property type="evidence" value="ECO:0007669"/>
    <property type="project" value="UniProtKB-KW"/>
</dbReference>
<keyword evidence="6 10" id="KW-0051">Antiviral defense</keyword>
<evidence type="ECO:0000256" key="10">
    <source>
        <dbReference type="RuleBase" id="RU000436"/>
    </source>
</evidence>
<evidence type="ECO:0000256" key="8">
    <source>
        <dbReference type="ARBA" id="ARBA00023180"/>
    </source>
</evidence>
<dbReference type="InterPro" id="IPR000471">
    <property type="entry name" value="Interferon_alpha/beta/delta"/>
</dbReference>
<dbReference type="InterPro" id="IPR009079">
    <property type="entry name" value="4_helix_cytokine-like_core"/>
</dbReference>
<dbReference type="CDD" id="cd00095">
    <property type="entry name" value="IFab"/>
    <property type="match status" value="1"/>
</dbReference>
<evidence type="ECO:0000256" key="11">
    <source>
        <dbReference type="SAM" id="SignalP"/>
    </source>
</evidence>
<reference evidence="12" key="1">
    <citation type="submission" date="2025-08" db="UniProtKB">
        <authorList>
            <consortium name="Ensembl"/>
        </authorList>
    </citation>
    <scope>IDENTIFICATION</scope>
</reference>
<keyword evidence="5 11" id="KW-0732">Signal</keyword>
<feature type="signal peptide" evidence="11">
    <location>
        <begin position="1"/>
        <end position="23"/>
    </location>
</feature>
<gene>
    <name evidence="12" type="primary">LOC115285018</name>
</gene>
<evidence type="ECO:0000256" key="5">
    <source>
        <dbReference type="ARBA" id="ARBA00022729"/>
    </source>
</evidence>
<dbReference type="PANTHER" id="PTHR11691">
    <property type="entry name" value="TYPE I INTERFERON"/>
    <property type="match status" value="1"/>
</dbReference>
<dbReference type="PRINTS" id="PR00266">
    <property type="entry name" value="INTERFERONAB"/>
</dbReference>
<proteinExistence type="inferred from homology"/>
<dbReference type="GO" id="GO:0005615">
    <property type="term" value="C:extracellular space"/>
    <property type="evidence" value="ECO:0007669"/>
    <property type="project" value="UniProtKB-KW"/>
</dbReference>
<dbReference type="SUPFAM" id="SSF47266">
    <property type="entry name" value="4-helical cytokines"/>
    <property type="match status" value="1"/>
</dbReference>
<dbReference type="Gene3D" id="1.20.1250.10">
    <property type="match status" value="1"/>
</dbReference>
<evidence type="ECO:0000313" key="12">
    <source>
        <dbReference type="Ensembl" id="ENSSSUP00005018524.1"/>
    </source>
</evidence>
<dbReference type="Pfam" id="PF00143">
    <property type="entry name" value="Interferon"/>
    <property type="match status" value="1"/>
</dbReference>
<evidence type="ECO:0000256" key="4">
    <source>
        <dbReference type="ARBA" id="ARBA00022525"/>
    </source>
</evidence>
<evidence type="ECO:0000256" key="7">
    <source>
        <dbReference type="ARBA" id="ARBA00023157"/>
    </source>
</evidence>
<dbReference type="OMA" id="QYCAWEF"/>
<dbReference type="Ensembl" id="ENSSSUT00005021151.1">
    <property type="protein sequence ID" value="ENSSSUP00005018524.1"/>
    <property type="gene ID" value="ENSSSUG00005011988.1"/>
</dbReference>
<comment type="subcellular location">
    <subcellularLocation>
        <location evidence="1">Secreted</location>
    </subcellularLocation>
</comment>
<comment type="similarity">
    <text evidence="2 10">Belongs to the alpha/beta interferon family.</text>
</comment>
<protein>
    <submittedName>
        <fullName evidence="12">Uncharacterized protein</fullName>
    </submittedName>
</protein>
<evidence type="ECO:0000256" key="9">
    <source>
        <dbReference type="ARBA" id="ARBA00037609"/>
    </source>
</evidence>
<evidence type="ECO:0000256" key="3">
    <source>
        <dbReference type="ARBA" id="ARBA00022514"/>
    </source>
</evidence>
<keyword evidence="4" id="KW-0964">Secreted</keyword>
<feature type="chain" id="PRO_5025554782" evidence="11">
    <location>
        <begin position="24"/>
        <end position="186"/>
    </location>
</feature>
<evidence type="ECO:0000256" key="1">
    <source>
        <dbReference type="ARBA" id="ARBA00004613"/>
    </source>
</evidence>
<keyword evidence="13" id="KW-1185">Reference proteome</keyword>
<accession>A0A673U2Q0</accession>
<dbReference type="GO" id="GO:0005126">
    <property type="term" value="F:cytokine receptor binding"/>
    <property type="evidence" value="ECO:0007669"/>
    <property type="project" value="InterPro"/>
</dbReference>
<evidence type="ECO:0000256" key="6">
    <source>
        <dbReference type="ARBA" id="ARBA00023118"/>
    </source>
</evidence>
<dbReference type="PROSITE" id="PS00252">
    <property type="entry name" value="INTERFERON_A_B_D"/>
    <property type="match status" value="1"/>
</dbReference>
<keyword evidence="8" id="KW-0325">Glycoprotein</keyword>
<dbReference type="AlphaFoldDB" id="A0A673U2Q0"/>
<dbReference type="Proteomes" id="UP000472268">
    <property type="component" value="Unplaced"/>
</dbReference>
<name>A0A673U2Q0_SURSU</name>
<evidence type="ECO:0000256" key="2">
    <source>
        <dbReference type="ARBA" id="ARBA00011033"/>
    </source>
</evidence>
<dbReference type="GO" id="GO:0005125">
    <property type="term" value="F:cytokine activity"/>
    <property type="evidence" value="ECO:0007669"/>
    <property type="project" value="UniProtKB-KW"/>
</dbReference>
<dbReference type="SMART" id="SM00076">
    <property type="entry name" value="IFabd"/>
    <property type="match status" value="1"/>
</dbReference>
<comment type="function">
    <text evidence="9">Produced by macrophages, IFN-alpha have antiviral activities. Interferon stimulates the production of two enzymes: a protein kinase and an oligoadenylate synthetase.</text>
</comment>
<keyword evidence="7" id="KW-1015">Disulfide bond</keyword>
<keyword evidence="3 10" id="KW-0202">Cytokine</keyword>
<reference evidence="12" key="2">
    <citation type="submission" date="2025-09" db="UniProtKB">
        <authorList>
            <consortium name="Ensembl"/>
        </authorList>
    </citation>
    <scope>IDENTIFICATION</scope>
</reference>
<dbReference type="FunFam" id="1.20.1250.10:FF:000001">
    <property type="entry name" value="Interferon alpha"/>
    <property type="match status" value="1"/>
</dbReference>
<evidence type="ECO:0000313" key="13">
    <source>
        <dbReference type="Proteomes" id="UP000472268"/>
    </source>
</evidence>
<dbReference type="PANTHER" id="PTHR11691:SF60">
    <property type="entry name" value="INTERFERON ALPHA-5"/>
    <property type="match status" value="1"/>
</dbReference>